<accession>A0ABV0W5F7</accession>
<dbReference type="EMBL" id="JAHRIM010030736">
    <property type="protein sequence ID" value="MEQ2264776.1"/>
    <property type="molecule type" value="Genomic_DNA"/>
</dbReference>
<evidence type="ECO:0000313" key="1">
    <source>
        <dbReference type="EMBL" id="MEQ2264776.1"/>
    </source>
</evidence>
<organism evidence="1 2">
    <name type="scientific">Xenotaenia resolanae</name>
    <dbReference type="NCBI Taxonomy" id="208358"/>
    <lineage>
        <taxon>Eukaryota</taxon>
        <taxon>Metazoa</taxon>
        <taxon>Chordata</taxon>
        <taxon>Craniata</taxon>
        <taxon>Vertebrata</taxon>
        <taxon>Euteleostomi</taxon>
        <taxon>Actinopterygii</taxon>
        <taxon>Neopterygii</taxon>
        <taxon>Teleostei</taxon>
        <taxon>Neoteleostei</taxon>
        <taxon>Acanthomorphata</taxon>
        <taxon>Ovalentaria</taxon>
        <taxon>Atherinomorphae</taxon>
        <taxon>Cyprinodontiformes</taxon>
        <taxon>Goodeidae</taxon>
        <taxon>Xenotaenia</taxon>
    </lineage>
</organism>
<reference evidence="1 2" key="1">
    <citation type="submission" date="2021-06" db="EMBL/GenBank/DDBJ databases">
        <authorList>
            <person name="Palmer J.M."/>
        </authorList>
    </citation>
    <scope>NUCLEOTIDE SEQUENCE [LARGE SCALE GENOMIC DNA]</scope>
    <source>
        <strain evidence="1 2">XR_2019</strain>
        <tissue evidence="1">Muscle</tissue>
    </source>
</reference>
<comment type="caution">
    <text evidence="1">The sequence shown here is derived from an EMBL/GenBank/DDBJ whole genome shotgun (WGS) entry which is preliminary data.</text>
</comment>
<keyword evidence="2" id="KW-1185">Reference proteome</keyword>
<dbReference type="Proteomes" id="UP001444071">
    <property type="component" value="Unassembled WGS sequence"/>
</dbReference>
<protein>
    <submittedName>
        <fullName evidence="1">Uncharacterized protein</fullName>
    </submittedName>
</protein>
<evidence type="ECO:0000313" key="2">
    <source>
        <dbReference type="Proteomes" id="UP001444071"/>
    </source>
</evidence>
<gene>
    <name evidence="1" type="ORF">XENORESO_019283</name>
</gene>
<name>A0ABV0W5F7_9TELE</name>
<sequence length="176" mass="19714">MLSRGDSAVALHRMMVKQREEDEQIEQKLLFALLSPPQLSFFFSFQSTLSITAIVPSIWNMQIADSAFACWCLTFPLEVAHRLNYAPYLQSVYKHLLSSHTPPPSANPTSAHLMLATSVQRQLGQGEDGCWVGEGCRKKIKLWFGGAMLPVILLQQLKKLSSPCKLMLRSVTLLPL</sequence>
<proteinExistence type="predicted"/>